<feature type="signal peptide" evidence="2">
    <location>
        <begin position="1"/>
        <end position="21"/>
    </location>
</feature>
<feature type="chain" id="PRO_5007287868" description="DUF4220 domain-containing protein" evidence="2">
    <location>
        <begin position="22"/>
        <end position="450"/>
    </location>
</feature>
<dbReference type="AlphaFoldDB" id="A0A132B577"/>
<organism evidence="3 4">
    <name type="scientific">Mollisia scopiformis</name>
    <name type="common">Conifer needle endophyte fungus</name>
    <name type="synonym">Phialocephala scopiformis</name>
    <dbReference type="NCBI Taxonomy" id="149040"/>
    <lineage>
        <taxon>Eukaryota</taxon>
        <taxon>Fungi</taxon>
        <taxon>Dikarya</taxon>
        <taxon>Ascomycota</taxon>
        <taxon>Pezizomycotina</taxon>
        <taxon>Leotiomycetes</taxon>
        <taxon>Helotiales</taxon>
        <taxon>Mollisiaceae</taxon>
        <taxon>Mollisia</taxon>
    </lineage>
</organism>
<dbReference type="GeneID" id="28822329"/>
<dbReference type="KEGG" id="psco:LY89DRAFT_661410"/>
<proteinExistence type="predicted"/>
<dbReference type="Proteomes" id="UP000070700">
    <property type="component" value="Unassembled WGS sequence"/>
</dbReference>
<keyword evidence="1" id="KW-1133">Transmembrane helix</keyword>
<dbReference type="PANTHER" id="PTHR35043">
    <property type="entry name" value="TRANSCRIPTION FACTOR DOMAIN-CONTAINING PROTEIN"/>
    <property type="match status" value="1"/>
</dbReference>
<evidence type="ECO:0000313" key="4">
    <source>
        <dbReference type="Proteomes" id="UP000070700"/>
    </source>
</evidence>
<sequence length="450" mass="50482">MATRRTLLSLASLAMLIYPSAEHTFKPNCSLPNESSYLVLSADIRGTFDILWSSLFTLLICTWTVQHPNIPPQGSQNGFDVEYVLSSAWRKAKWMLLTLILPEFLVGKALQDNGRAKRSIINLSELANVSGIAWSTTHGFYADMGGFVLKARQQRNGENVPAPIFLNCESLQFAFIGDGNRSLIEKIPHISKKDIQDKSKGDFFVKATAVVQVCWMVVQTIVRGAKGLAVSQLEIAVLAYSACTVITYYLYLDKPQNVQVPTYVLLKKELGGEKLTPEHQEAIRDCRPRSWFTVSLRLFRYQGAGKERRNILDPIPNDARYDDVKSALFTAKSLFTRMDDGFVIAGLVFGSLHCAAWNFDFPTPVERLLWRICSVITAGTLPLYYGVLLYDIHIKSLAIQRLPLVTIEVVLALGYVMARLFLIVEVFRSLFFLPPSAFITTWSSQAPHVT</sequence>
<feature type="transmembrane region" description="Helical" evidence="1">
    <location>
        <begin position="402"/>
        <end position="424"/>
    </location>
</feature>
<evidence type="ECO:0000256" key="2">
    <source>
        <dbReference type="SAM" id="SignalP"/>
    </source>
</evidence>
<name>A0A132B577_MOLSC</name>
<gene>
    <name evidence="3" type="ORF">LY89DRAFT_661410</name>
</gene>
<reference evidence="3 4" key="1">
    <citation type="submission" date="2015-10" db="EMBL/GenBank/DDBJ databases">
        <title>Full genome of DAOMC 229536 Phialocephala scopiformis, a fungal endophyte of spruce producing the potent anti-insectan compound rugulosin.</title>
        <authorList>
            <consortium name="DOE Joint Genome Institute"/>
            <person name="Walker A.K."/>
            <person name="Frasz S.L."/>
            <person name="Seifert K.A."/>
            <person name="Miller J.D."/>
            <person name="Mondo S.J."/>
            <person name="Labutti K."/>
            <person name="Lipzen A."/>
            <person name="Dockter R."/>
            <person name="Kennedy M."/>
            <person name="Grigoriev I.V."/>
            <person name="Spatafora J.W."/>
        </authorList>
    </citation>
    <scope>NUCLEOTIDE SEQUENCE [LARGE SCALE GENOMIC DNA]</scope>
    <source>
        <strain evidence="3 4">CBS 120377</strain>
    </source>
</reference>
<protein>
    <recommendedName>
        <fullName evidence="5">DUF4220 domain-containing protein</fullName>
    </recommendedName>
</protein>
<keyword evidence="1" id="KW-0812">Transmembrane</keyword>
<dbReference type="PANTHER" id="PTHR35043:SF7">
    <property type="entry name" value="TRANSCRIPTION FACTOR DOMAIN-CONTAINING PROTEIN"/>
    <property type="match status" value="1"/>
</dbReference>
<keyword evidence="1" id="KW-0472">Membrane</keyword>
<accession>A0A132B577</accession>
<evidence type="ECO:0000313" key="3">
    <source>
        <dbReference type="EMBL" id="KUJ06827.1"/>
    </source>
</evidence>
<dbReference type="OrthoDB" id="3549551at2759"/>
<evidence type="ECO:0008006" key="5">
    <source>
        <dbReference type="Google" id="ProtNLM"/>
    </source>
</evidence>
<evidence type="ECO:0000256" key="1">
    <source>
        <dbReference type="SAM" id="Phobius"/>
    </source>
</evidence>
<feature type="transmembrane region" description="Helical" evidence="1">
    <location>
        <begin position="368"/>
        <end position="390"/>
    </location>
</feature>
<feature type="transmembrane region" description="Helical" evidence="1">
    <location>
        <begin position="228"/>
        <end position="251"/>
    </location>
</feature>
<dbReference type="RefSeq" id="XP_018061182.1">
    <property type="nucleotide sequence ID" value="XM_018212603.1"/>
</dbReference>
<feature type="transmembrane region" description="Helical" evidence="1">
    <location>
        <begin position="342"/>
        <end position="362"/>
    </location>
</feature>
<dbReference type="InParanoid" id="A0A132B577"/>
<keyword evidence="4" id="KW-1185">Reference proteome</keyword>
<dbReference type="EMBL" id="KQ947443">
    <property type="protein sequence ID" value="KUJ06827.1"/>
    <property type="molecule type" value="Genomic_DNA"/>
</dbReference>
<feature type="transmembrane region" description="Helical" evidence="1">
    <location>
        <begin position="203"/>
        <end position="222"/>
    </location>
</feature>
<keyword evidence="2" id="KW-0732">Signal</keyword>